<name>A0A840VA56_9BACT</name>
<dbReference type="AlphaFoldDB" id="A0A840VA56"/>
<gene>
    <name evidence="4" type="ORF">HNR46_001064</name>
</gene>
<keyword evidence="2" id="KW-0812">Transmembrane</keyword>
<dbReference type="EMBL" id="JACHFD010000004">
    <property type="protein sequence ID" value="MBB5350830.1"/>
    <property type="molecule type" value="Genomic_DNA"/>
</dbReference>
<keyword evidence="2" id="KW-1133">Transmembrane helix</keyword>
<evidence type="ECO:0000313" key="5">
    <source>
        <dbReference type="Proteomes" id="UP000557717"/>
    </source>
</evidence>
<dbReference type="SUPFAM" id="SSF53448">
    <property type="entry name" value="Nucleotide-diphospho-sugar transferases"/>
    <property type="match status" value="1"/>
</dbReference>
<dbReference type="PANTHER" id="PTHR43630">
    <property type="entry name" value="POLY-BETA-1,6-N-ACETYL-D-GLUCOSAMINE SYNTHASE"/>
    <property type="match status" value="1"/>
</dbReference>
<dbReference type="GO" id="GO:0016740">
    <property type="term" value="F:transferase activity"/>
    <property type="evidence" value="ECO:0007669"/>
    <property type="project" value="UniProtKB-KW"/>
</dbReference>
<evidence type="ECO:0000259" key="3">
    <source>
        <dbReference type="Pfam" id="PF00535"/>
    </source>
</evidence>
<dbReference type="Proteomes" id="UP000557717">
    <property type="component" value="Unassembled WGS sequence"/>
</dbReference>
<proteinExistence type="inferred from homology"/>
<keyword evidence="2" id="KW-0472">Membrane</keyword>
<feature type="transmembrane region" description="Helical" evidence="2">
    <location>
        <begin position="217"/>
        <end position="241"/>
    </location>
</feature>
<comment type="caution">
    <text evidence="4">The sequence shown here is derived from an EMBL/GenBank/DDBJ whole genome shotgun (WGS) entry which is preliminary data.</text>
</comment>
<dbReference type="InterPro" id="IPR029044">
    <property type="entry name" value="Nucleotide-diphossugar_trans"/>
</dbReference>
<accession>A0A840VA56</accession>
<protein>
    <submittedName>
        <fullName evidence="4">Glycosyltransferase involved in cell wall biosynthesis</fullName>
    </submittedName>
</protein>
<dbReference type="InterPro" id="IPR001173">
    <property type="entry name" value="Glyco_trans_2-like"/>
</dbReference>
<evidence type="ECO:0000256" key="2">
    <source>
        <dbReference type="SAM" id="Phobius"/>
    </source>
</evidence>
<dbReference type="CDD" id="cd00761">
    <property type="entry name" value="Glyco_tranf_GTA_type"/>
    <property type="match status" value="1"/>
</dbReference>
<evidence type="ECO:0000313" key="4">
    <source>
        <dbReference type="EMBL" id="MBB5350830.1"/>
    </source>
</evidence>
<dbReference type="PANTHER" id="PTHR43630:SF2">
    <property type="entry name" value="GLYCOSYLTRANSFERASE"/>
    <property type="match status" value="1"/>
</dbReference>
<organism evidence="4 5">
    <name type="scientific">Haloferula luteola</name>
    <dbReference type="NCBI Taxonomy" id="595692"/>
    <lineage>
        <taxon>Bacteria</taxon>
        <taxon>Pseudomonadati</taxon>
        <taxon>Verrucomicrobiota</taxon>
        <taxon>Verrucomicrobiia</taxon>
        <taxon>Verrucomicrobiales</taxon>
        <taxon>Verrucomicrobiaceae</taxon>
        <taxon>Haloferula</taxon>
    </lineage>
</organism>
<keyword evidence="4" id="KW-0808">Transferase</keyword>
<dbReference type="Gene3D" id="3.90.550.10">
    <property type="entry name" value="Spore Coat Polysaccharide Biosynthesis Protein SpsA, Chain A"/>
    <property type="match status" value="1"/>
</dbReference>
<reference evidence="4 5" key="1">
    <citation type="submission" date="2020-08" db="EMBL/GenBank/DDBJ databases">
        <title>Genomic Encyclopedia of Type Strains, Phase IV (KMG-IV): sequencing the most valuable type-strain genomes for metagenomic binning, comparative biology and taxonomic classification.</title>
        <authorList>
            <person name="Goeker M."/>
        </authorList>
    </citation>
    <scope>NUCLEOTIDE SEQUENCE [LARGE SCALE GENOMIC DNA]</scope>
    <source>
        <strain evidence="4 5">YC6886</strain>
    </source>
</reference>
<sequence length="302" mass="34063">MTVSIVITTKDRKAELERCLESCVDLKGVDEILVYDDGSSDGTYELVSTKFPKVSLYRGETSLGLINARTKCASLAIGDILVSVDDDCIFDDTDTIEEIIPYFEPNLVAAVTIPCTDVLINPDKVTQAGRGDQDRLVLCSQFRGCAHALRKDVFLSLGGYYKGLVRQEEETDYSIRLYSRGYFVRMASCKRPILHYHSPVRNYDMISYYRMRNQLIIAYRLTPTLIVIPVMFVQFISTSLFEMKSGRLRMSIKGAVDAMRQIIKGDVDRSPVPLRRFFLYKKLRSQGPTDMTKQLGAVVGVG</sequence>
<evidence type="ECO:0000256" key="1">
    <source>
        <dbReference type="ARBA" id="ARBA00038494"/>
    </source>
</evidence>
<dbReference type="Pfam" id="PF00535">
    <property type="entry name" value="Glycos_transf_2"/>
    <property type="match status" value="1"/>
</dbReference>
<keyword evidence="5" id="KW-1185">Reference proteome</keyword>
<comment type="similarity">
    <text evidence="1">Belongs to the glycosyltransferase 2 family. WaaE/KdtX subfamily.</text>
</comment>
<feature type="domain" description="Glycosyltransferase 2-like" evidence="3">
    <location>
        <begin position="4"/>
        <end position="111"/>
    </location>
</feature>
<dbReference type="RefSeq" id="WP_184016463.1">
    <property type="nucleotide sequence ID" value="NZ_JACHFD010000004.1"/>
</dbReference>